<feature type="transmembrane region" description="Helical" evidence="1">
    <location>
        <begin position="152"/>
        <end position="170"/>
    </location>
</feature>
<proteinExistence type="predicted"/>
<reference evidence="3" key="1">
    <citation type="submission" date="2017-10" db="EMBL/GenBank/DDBJ databases">
        <authorList>
            <person name="Regsiter A."/>
            <person name="William W."/>
        </authorList>
    </citation>
    <scope>NUCLEOTIDE SEQUENCE [LARGE SCALE GENOMIC DNA]</scope>
</reference>
<sequence>MGLSGGPAGSAAAADTGMIGRGRGPIPSRIPLSLKLAYSAFMAVLLPVYLTHYGPTNFLYFCDIALILTLVGIWAESALLVSICAAGILAPQLLWAVDFLAQAAGTPLTGMTAYMFNAETSPFLRGLSLFHGWLPFLLVFLVWRLGYDRRAWGAWSALAVILLFVCFFLMPPPRPDPGDDAGQHQLCLGHERHRRADVPAGLGVVRGSRRCHPAPDLLADPPAPDLADAPSTRHVARHIARCVRPHVPLGFTRRVGASLSGSSGQGWRG</sequence>
<organism evidence="2 3">
    <name type="scientific">Methylorubrum extorquens</name>
    <name type="common">Methylobacterium dichloromethanicum</name>
    <name type="synonym">Methylobacterium extorquens</name>
    <dbReference type="NCBI Taxonomy" id="408"/>
    <lineage>
        <taxon>Bacteria</taxon>
        <taxon>Pseudomonadati</taxon>
        <taxon>Pseudomonadota</taxon>
        <taxon>Alphaproteobacteria</taxon>
        <taxon>Hyphomicrobiales</taxon>
        <taxon>Methylobacteriaceae</taxon>
        <taxon>Methylorubrum</taxon>
    </lineage>
</organism>
<evidence type="ECO:0000313" key="2">
    <source>
        <dbReference type="EMBL" id="SOR27753.1"/>
    </source>
</evidence>
<feature type="transmembrane region" description="Helical" evidence="1">
    <location>
        <begin position="32"/>
        <end position="52"/>
    </location>
</feature>
<gene>
    <name evidence="2" type="ORF">TK0001_1151</name>
</gene>
<dbReference type="EMBL" id="LT962688">
    <property type="protein sequence ID" value="SOR27753.1"/>
    <property type="molecule type" value="Genomic_DNA"/>
</dbReference>
<protein>
    <submittedName>
        <fullName evidence="2">Uncharacterized protein</fullName>
    </submittedName>
</protein>
<evidence type="ECO:0000313" key="3">
    <source>
        <dbReference type="Proteomes" id="UP000233769"/>
    </source>
</evidence>
<name>A0A2N9AKB3_METEX</name>
<dbReference type="Proteomes" id="UP000233769">
    <property type="component" value="Chromosome tk0001"/>
</dbReference>
<keyword evidence="1" id="KW-0472">Membrane</keyword>
<accession>A0A2N9AKB3</accession>
<evidence type="ECO:0000256" key="1">
    <source>
        <dbReference type="SAM" id="Phobius"/>
    </source>
</evidence>
<dbReference type="AlphaFoldDB" id="A0A2N9AKB3"/>
<feature type="transmembrane region" description="Helical" evidence="1">
    <location>
        <begin position="128"/>
        <end position="145"/>
    </location>
</feature>
<keyword evidence="1" id="KW-1133">Transmembrane helix</keyword>
<feature type="transmembrane region" description="Helical" evidence="1">
    <location>
        <begin position="58"/>
        <end position="81"/>
    </location>
</feature>
<keyword evidence="1" id="KW-0812">Transmembrane</keyword>